<evidence type="ECO:0000313" key="1">
    <source>
        <dbReference type="EMBL" id="MBB4905761.1"/>
    </source>
</evidence>
<comment type="caution">
    <text evidence="1">The sequence shown here is derived from an EMBL/GenBank/DDBJ whole genome shotgun (WGS) entry which is preliminary data.</text>
</comment>
<evidence type="ECO:0000313" key="2">
    <source>
        <dbReference type="Proteomes" id="UP000520767"/>
    </source>
</evidence>
<protein>
    <submittedName>
        <fullName evidence="1">Uncharacterized protein</fullName>
    </submittedName>
</protein>
<sequence>MPARRVDGLVLGGDLLLASCVDSAPLAHADPPVTAIDLRPRGCRSTSVRRGTLASAT</sequence>
<dbReference type="Proteomes" id="UP000520767">
    <property type="component" value="Unassembled WGS sequence"/>
</dbReference>
<gene>
    <name evidence="1" type="ORF">FHR82_001978</name>
</gene>
<keyword evidence="2" id="KW-1185">Reference proteome</keyword>
<dbReference type="RefSeq" id="WP_184810509.1">
    <property type="nucleotide sequence ID" value="NZ_JACHJQ010000002.1"/>
</dbReference>
<dbReference type="AlphaFoldDB" id="A0A7W7VD39"/>
<name>A0A7W7VD39_9PSEU</name>
<dbReference type="EMBL" id="JACHJQ010000002">
    <property type="protein sequence ID" value="MBB4905761.1"/>
    <property type="molecule type" value="Genomic_DNA"/>
</dbReference>
<reference evidence="1 2" key="1">
    <citation type="submission" date="2020-08" db="EMBL/GenBank/DDBJ databases">
        <title>Genomic Encyclopedia of Type Strains, Phase III (KMG-III): the genomes of soil and plant-associated and newly described type strains.</title>
        <authorList>
            <person name="Whitman W."/>
        </authorList>
    </citation>
    <scope>NUCLEOTIDE SEQUENCE [LARGE SCALE GENOMIC DNA]</scope>
    <source>
        <strain evidence="1 2">CECT 8960</strain>
    </source>
</reference>
<proteinExistence type="predicted"/>
<organism evidence="1 2">
    <name type="scientific">Actinophytocola algeriensis</name>
    <dbReference type="NCBI Taxonomy" id="1768010"/>
    <lineage>
        <taxon>Bacteria</taxon>
        <taxon>Bacillati</taxon>
        <taxon>Actinomycetota</taxon>
        <taxon>Actinomycetes</taxon>
        <taxon>Pseudonocardiales</taxon>
        <taxon>Pseudonocardiaceae</taxon>
    </lineage>
</organism>
<accession>A0A7W7VD39</accession>